<evidence type="ECO:0000256" key="1">
    <source>
        <dbReference type="SAM" id="MobiDB-lite"/>
    </source>
</evidence>
<feature type="compositionally biased region" description="Basic and acidic residues" evidence="1">
    <location>
        <begin position="182"/>
        <end position="198"/>
    </location>
</feature>
<name>K0TM34_THAOC</name>
<gene>
    <name evidence="2" type="ORF">THAOC_02418</name>
</gene>
<feature type="region of interest" description="Disordered" evidence="1">
    <location>
        <begin position="141"/>
        <end position="164"/>
    </location>
</feature>
<feature type="region of interest" description="Disordered" evidence="1">
    <location>
        <begin position="182"/>
        <end position="215"/>
    </location>
</feature>
<dbReference type="EMBL" id="AGNL01002690">
    <property type="protein sequence ID" value="EJK75846.1"/>
    <property type="molecule type" value="Genomic_DNA"/>
</dbReference>
<proteinExistence type="predicted"/>
<feature type="region of interest" description="Disordered" evidence="1">
    <location>
        <begin position="244"/>
        <end position="273"/>
    </location>
</feature>
<feature type="compositionally biased region" description="Polar residues" evidence="1">
    <location>
        <begin position="251"/>
        <end position="260"/>
    </location>
</feature>
<feature type="compositionally biased region" description="Polar residues" evidence="1">
    <location>
        <begin position="146"/>
        <end position="155"/>
    </location>
</feature>
<reference evidence="2 3" key="1">
    <citation type="journal article" date="2012" name="Genome Biol.">
        <title>Genome and low-iron response of an oceanic diatom adapted to chronic iron limitation.</title>
        <authorList>
            <person name="Lommer M."/>
            <person name="Specht M."/>
            <person name="Roy A.S."/>
            <person name="Kraemer L."/>
            <person name="Andreson R."/>
            <person name="Gutowska M.A."/>
            <person name="Wolf J."/>
            <person name="Bergner S.V."/>
            <person name="Schilhabel M.B."/>
            <person name="Klostermeier U.C."/>
            <person name="Beiko R.G."/>
            <person name="Rosenstiel P."/>
            <person name="Hippler M."/>
            <person name="Laroche J."/>
        </authorList>
    </citation>
    <scope>NUCLEOTIDE SEQUENCE [LARGE SCALE GENOMIC DNA]</scope>
    <source>
        <strain evidence="2 3">CCMP1005</strain>
    </source>
</reference>
<evidence type="ECO:0000313" key="3">
    <source>
        <dbReference type="Proteomes" id="UP000266841"/>
    </source>
</evidence>
<accession>K0TM34</accession>
<sequence length="307" mass="34613">MEPPEETKQATIHTIGAIADAGDMATFHSDEEHFAAIERLRPRDPCFILRASGSYTYARIMKRSDQGVVVQVDDRGATKIIPLIKNACTRYIGLPKQTRTVTISRRVSAPEAPRRPSISRANLPKKADSLRSVYDNRIPTRRGISRLNSRRSSVSDARGGLHRASCPAGGLELLQEMLLPKPEDQAEERHDHAYSYKPDRRRQRPPENNKTSQLEDHFATESATYLRRETKKTDDDKTILSLFEMKKQPSPDLQNPTGKQHSPREKSQSPDCASAININSRFNSKSHMASPAPIHIDEEVNRLEINC</sequence>
<comment type="caution">
    <text evidence="2">The sequence shown here is derived from an EMBL/GenBank/DDBJ whole genome shotgun (WGS) entry which is preliminary data.</text>
</comment>
<dbReference type="AlphaFoldDB" id="K0TM34"/>
<dbReference type="Proteomes" id="UP000266841">
    <property type="component" value="Unassembled WGS sequence"/>
</dbReference>
<keyword evidence="3" id="KW-1185">Reference proteome</keyword>
<evidence type="ECO:0000313" key="2">
    <source>
        <dbReference type="EMBL" id="EJK75846.1"/>
    </source>
</evidence>
<organism evidence="2 3">
    <name type="scientific">Thalassiosira oceanica</name>
    <name type="common">Marine diatom</name>
    <dbReference type="NCBI Taxonomy" id="159749"/>
    <lineage>
        <taxon>Eukaryota</taxon>
        <taxon>Sar</taxon>
        <taxon>Stramenopiles</taxon>
        <taxon>Ochrophyta</taxon>
        <taxon>Bacillariophyta</taxon>
        <taxon>Coscinodiscophyceae</taxon>
        <taxon>Thalassiosirophycidae</taxon>
        <taxon>Thalassiosirales</taxon>
        <taxon>Thalassiosiraceae</taxon>
        <taxon>Thalassiosira</taxon>
    </lineage>
</organism>
<protein>
    <submittedName>
        <fullName evidence="2">Uncharacterized protein</fullName>
    </submittedName>
</protein>